<comment type="similarity">
    <text evidence="1">Belongs to the N(4)/N(6)-methyltransferase family.</text>
</comment>
<sequence length="812" mass="91075">MAIKKSELYSSLWASCDELRGGMDASQYKDYVLTMLFVKYISDKYAGDKYAPIFIPEGASFADMVALVGKDTIGDDINKKILNPLKEENKLSDFPDFNDPSKLGSGKEMVDTLSKLILIFNKPELDFSKNKAEGDDILGDAYEFLMRHFATESGKSKGQFYTPAEVSKVLAKIIGINDANSTAQTTAYDPTCGSGSLLLKVADEAEKEISLYGQEKETATAGLARMNMILHNKPSGTIWADNTLAKPRWEEDGKLKTFDYCVANPPFSLKNWGNGVDAQNDIYRRFQDFGTPPDKNGDYAFLLHIIKSLKSTGKGAIILPHGVLFRGNAESEIRKNIIKKGLIKGIIGLPANLFYGTGIPACIIVIDKENAHTRKGIFMVDAGKGFAKDGNKNRLRDQDIHKIVDVFNNQIPVPKYSRMVPIAEIADPKNDYNLNIPRYIDSQETEDIQDILAHLKGGIPNADIVKLNTYWKVYPTLKNALFKPITNSIYSELAVEASQLKNTIFTHPEFLSFTNDLKTVFENWKTRTTIQLKNLEAGCRPKEVIHTTAEALLHTYDNRALIDQYDVYQHLMTYWSETMQDDIYVLATDGWKAGNEVNRLAKESKNSKKETVRKDVEGLDGLEGRLIPPHLLIAHYFAKEQNAIDDLNAKKEAGQATKTELEEEHGAEGGLFGNLDKINKAEVTKLLKEKKIEKAPKEELAVCETYLKLLEQDSKINADLKITLKALEKNVIAKYPTLTETEIKTLVVEHKWMQVLDVAITTEMERVSQGLTQRITELANRYANPMPQLKSVVELLEEKVNAHLAKMGLVWN</sequence>
<evidence type="ECO:0000313" key="11">
    <source>
        <dbReference type="Proteomes" id="UP000184260"/>
    </source>
</evidence>
<dbReference type="NCBIfam" id="TIGR00497">
    <property type="entry name" value="hsdM"/>
    <property type="match status" value="1"/>
</dbReference>
<dbReference type="GO" id="GO:0008170">
    <property type="term" value="F:N-methyltransferase activity"/>
    <property type="evidence" value="ECO:0007669"/>
    <property type="project" value="InterPro"/>
</dbReference>
<dbReference type="SUPFAM" id="SSF53335">
    <property type="entry name" value="S-adenosyl-L-methionine-dependent methyltransferases"/>
    <property type="match status" value="1"/>
</dbReference>
<keyword evidence="6" id="KW-0680">Restriction system</keyword>
<keyword evidence="11" id="KW-1185">Reference proteome</keyword>
<reference evidence="11" key="1">
    <citation type="submission" date="2016-11" db="EMBL/GenBank/DDBJ databases">
        <authorList>
            <person name="Varghese N."/>
            <person name="Submissions S."/>
        </authorList>
    </citation>
    <scope>NUCLEOTIDE SEQUENCE [LARGE SCALE GENOMIC DNA]</scope>
    <source>
        <strain evidence="11">DSM 3661</strain>
    </source>
</reference>
<evidence type="ECO:0000259" key="9">
    <source>
        <dbReference type="Pfam" id="PF12161"/>
    </source>
</evidence>
<dbReference type="Proteomes" id="UP000184260">
    <property type="component" value="Unassembled WGS sequence"/>
</dbReference>
<evidence type="ECO:0000259" key="8">
    <source>
        <dbReference type="Pfam" id="PF02384"/>
    </source>
</evidence>
<feature type="domain" description="N6 adenine-specific DNA methyltransferase N-terminal" evidence="9">
    <location>
        <begin position="10"/>
        <end position="118"/>
    </location>
</feature>
<dbReference type="AlphaFoldDB" id="A0A1M7JP31"/>
<dbReference type="EMBL" id="FRBU01000044">
    <property type="protein sequence ID" value="SHM54661.1"/>
    <property type="molecule type" value="Genomic_DNA"/>
</dbReference>
<name>A0A1M7JP31_9FLAO</name>
<gene>
    <name evidence="10" type="ORF">SAMN05443669_104413</name>
</gene>
<evidence type="ECO:0000256" key="5">
    <source>
        <dbReference type="ARBA" id="ARBA00022691"/>
    </source>
</evidence>
<dbReference type="Gene3D" id="1.20.1260.30">
    <property type="match status" value="2"/>
</dbReference>
<dbReference type="PANTHER" id="PTHR42933">
    <property type="entry name" value="SLR6095 PROTEIN"/>
    <property type="match status" value="1"/>
</dbReference>
<keyword evidence="4" id="KW-0808">Transferase</keyword>
<dbReference type="InterPro" id="IPR004546">
    <property type="entry name" value="Restrct_endonuc_T1M"/>
</dbReference>
<dbReference type="InterPro" id="IPR002052">
    <property type="entry name" value="DNA_methylase_N6_adenine_CS"/>
</dbReference>
<feature type="domain" description="DNA methylase adenine-specific" evidence="8">
    <location>
        <begin position="135"/>
        <end position="447"/>
    </location>
</feature>
<dbReference type="GO" id="GO:0009007">
    <property type="term" value="F:site-specific DNA-methyltransferase (adenine-specific) activity"/>
    <property type="evidence" value="ECO:0007669"/>
    <property type="project" value="UniProtKB-EC"/>
</dbReference>
<protein>
    <recommendedName>
        <fullName evidence="2">site-specific DNA-methyltransferase (adenine-specific)</fullName>
        <ecNumber evidence="2">2.1.1.72</ecNumber>
    </recommendedName>
</protein>
<proteinExistence type="inferred from homology"/>
<accession>A0A1M7JP31</accession>
<keyword evidence="3" id="KW-0489">Methyltransferase</keyword>
<dbReference type="STRING" id="69322.SAMN05443669_104413"/>
<dbReference type="InterPro" id="IPR029063">
    <property type="entry name" value="SAM-dependent_MTases_sf"/>
</dbReference>
<dbReference type="GO" id="GO:0009307">
    <property type="term" value="P:DNA restriction-modification system"/>
    <property type="evidence" value="ECO:0007669"/>
    <property type="project" value="UniProtKB-KW"/>
</dbReference>
<keyword evidence="5" id="KW-0949">S-adenosyl-L-methionine</keyword>
<evidence type="ECO:0000256" key="3">
    <source>
        <dbReference type="ARBA" id="ARBA00022603"/>
    </source>
</evidence>
<dbReference type="RefSeq" id="WP_073355133.1">
    <property type="nucleotide sequence ID" value="NZ_FRBU01000044.1"/>
</dbReference>
<evidence type="ECO:0000256" key="6">
    <source>
        <dbReference type="ARBA" id="ARBA00022747"/>
    </source>
</evidence>
<dbReference type="OrthoDB" id="9814572at2"/>
<dbReference type="Gene3D" id="3.40.50.150">
    <property type="entry name" value="Vaccinia Virus protein VP39"/>
    <property type="match status" value="1"/>
</dbReference>
<dbReference type="PROSITE" id="PS00092">
    <property type="entry name" value="N6_MTASE"/>
    <property type="match status" value="1"/>
</dbReference>
<organism evidence="10 11">
    <name type="scientific">Flavobacterium xanthum</name>
    <dbReference type="NCBI Taxonomy" id="69322"/>
    <lineage>
        <taxon>Bacteria</taxon>
        <taxon>Pseudomonadati</taxon>
        <taxon>Bacteroidota</taxon>
        <taxon>Flavobacteriia</taxon>
        <taxon>Flavobacteriales</taxon>
        <taxon>Flavobacteriaceae</taxon>
        <taxon>Flavobacterium</taxon>
    </lineage>
</organism>
<dbReference type="PRINTS" id="PR00507">
    <property type="entry name" value="N12N6MTFRASE"/>
</dbReference>
<comment type="catalytic activity">
    <reaction evidence="7">
        <text>a 2'-deoxyadenosine in DNA + S-adenosyl-L-methionine = an N(6)-methyl-2'-deoxyadenosine in DNA + S-adenosyl-L-homocysteine + H(+)</text>
        <dbReference type="Rhea" id="RHEA:15197"/>
        <dbReference type="Rhea" id="RHEA-COMP:12418"/>
        <dbReference type="Rhea" id="RHEA-COMP:12419"/>
        <dbReference type="ChEBI" id="CHEBI:15378"/>
        <dbReference type="ChEBI" id="CHEBI:57856"/>
        <dbReference type="ChEBI" id="CHEBI:59789"/>
        <dbReference type="ChEBI" id="CHEBI:90615"/>
        <dbReference type="ChEBI" id="CHEBI:90616"/>
        <dbReference type="EC" id="2.1.1.72"/>
    </reaction>
</comment>
<dbReference type="GO" id="GO:0032259">
    <property type="term" value="P:methylation"/>
    <property type="evidence" value="ECO:0007669"/>
    <property type="project" value="UniProtKB-KW"/>
</dbReference>
<dbReference type="InterPro" id="IPR022749">
    <property type="entry name" value="D12N6_MeTrfase_N"/>
</dbReference>
<evidence type="ECO:0000256" key="4">
    <source>
        <dbReference type="ARBA" id="ARBA00022679"/>
    </source>
</evidence>
<dbReference type="Pfam" id="PF12161">
    <property type="entry name" value="HsdM_N"/>
    <property type="match status" value="1"/>
</dbReference>
<dbReference type="PANTHER" id="PTHR42933:SF3">
    <property type="entry name" value="TYPE I RESTRICTION ENZYME MJAVIII METHYLASE SUBUNIT"/>
    <property type="match status" value="1"/>
</dbReference>
<evidence type="ECO:0000256" key="2">
    <source>
        <dbReference type="ARBA" id="ARBA00011900"/>
    </source>
</evidence>
<dbReference type="Pfam" id="PF02384">
    <property type="entry name" value="N6_Mtase"/>
    <property type="match status" value="1"/>
</dbReference>
<dbReference type="InterPro" id="IPR003356">
    <property type="entry name" value="DNA_methylase_A-5"/>
</dbReference>
<evidence type="ECO:0000256" key="1">
    <source>
        <dbReference type="ARBA" id="ARBA00006594"/>
    </source>
</evidence>
<dbReference type="InterPro" id="IPR038333">
    <property type="entry name" value="T1MK-like_N_sf"/>
</dbReference>
<dbReference type="InterPro" id="IPR051537">
    <property type="entry name" value="DNA_Adenine_Mtase"/>
</dbReference>
<dbReference type="GO" id="GO:0003677">
    <property type="term" value="F:DNA binding"/>
    <property type="evidence" value="ECO:0007669"/>
    <property type="project" value="InterPro"/>
</dbReference>
<evidence type="ECO:0000256" key="7">
    <source>
        <dbReference type="ARBA" id="ARBA00047942"/>
    </source>
</evidence>
<evidence type="ECO:0000313" key="10">
    <source>
        <dbReference type="EMBL" id="SHM54661.1"/>
    </source>
</evidence>
<dbReference type="EC" id="2.1.1.72" evidence="2"/>